<comment type="cofactor">
    <cofactor evidence="1">
        <name>FAD</name>
        <dbReference type="ChEBI" id="CHEBI:57692"/>
    </cofactor>
</comment>
<accession>A0ABS4SXM7</accession>
<feature type="domain" description="Glucose-methanol-choline oxidoreductase C-terminal" evidence="6">
    <location>
        <begin position="378"/>
        <end position="503"/>
    </location>
</feature>
<dbReference type="PANTHER" id="PTHR42784:SF1">
    <property type="entry name" value="PYRANOSE 2-OXIDASE"/>
    <property type="match status" value="1"/>
</dbReference>
<keyword evidence="4" id="KW-0274">FAD</keyword>
<evidence type="ECO:0000256" key="3">
    <source>
        <dbReference type="ARBA" id="ARBA00022630"/>
    </source>
</evidence>
<evidence type="ECO:0000313" key="7">
    <source>
        <dbReference type="EMBL" id="MBP2297296.1"/>
    </source>
</evidence>
<dbReference type="InterPro" id="IPR036188">
    <property type="entry name" value="FAD/NAD-bd_sf"/>
</dbReference>
<dbReference type="PANTHER" id="PTHR42784">
    <property type="entry name" value="PYRANOSE 2-OXIDASE"/>
    <property type="match status" value="1"/>
</dbReference>
<organism evidence="7 8">
    <name type="scientific">Azospirillum rugosum</name>
    <dbReference type="NCBI Taxonomy" id="416170"/>
    <lineage>
        <taxon>Bacteria</taxon>
        <taxon>Pseudomonadati</taxon>
        <taxon>Pseudomonadota</taxon>
        <taxon>Alphaproteobacteria</taxon>
        <taxon>Rhodospirillales</taxon>
        <taxon>Azospirillaceae</taxon>
        <taxon>Azospirillum</taxon>
    </lineage>
</organism>
<evidence type="ECO:0000256" key="5">
    <source>
        <dbReference type="ARBA" id="ARBA00023002"/>
    </source>
</evidence>
<evidence type="ECO:0000259" key="6">
    <source>
        <dbReference type="Pfam" id="PF05199"/>
    </source>
</evidence>
<dbReference type="InterPro" id="IPR007867">
    <property type="entry name" value="GMC_OxRtase_C"/>
</dbReference>
<dbReference type="SUPFAM" id="SSF51905">
    <property type="entry name" value="FAD/NAD(P)-binding domain"/>
    <property type="match status" value="1"/>
</dbReference>
<dbReference type="Proteomes" id="UP000781958">
    <property type="component" value="Unassembled WGS sequence"/>
</dbReference>
<name>A0ABS4SXM7_9PROT</name>
<evidence type="ECO:0000256" key="4">
    <source>
        <dbReference type="ARBA" id="ARBA00022827"/>
    </source>
</evidence>
<evidence type="ECO:0000256" key="1">
    <source>
        <dbReference type="ARBA" id="ARBA00001974"/>
    </source>
</evidence>
<proteinExistence type="inferred from homology"/>
<evidence type="ECO:0000313" key="8">
    <source>
        <dbReference type="Proteomes" id="UP000781958"/>
    </source>
</evidence>
<evidence type="ECO:0000256" key="2">
    <source>
        <dbReference type="ARBA" id="ARBA00010790"/>
    </source>
</evidence>
<keyword evidence="8" id="KW-1185">Reference proteome</keyword>
<comment type="caution">
    <text evidence="7">The sequence shown here is derived from an EMBL/GenBank/DDBJ whole genome shotgun (WGS) entry which is preliminary data.</text>
</comment>
<keyword evidence="3" id="KW-0285">Flavoprotein</keyword>
<sequence length="529" mass="58506">MTVARSLSGTPWKVVLLESGGLAPDGRTQSLYTGFNIGLPYERLATARSRFFGGSTNCWGGFCRPFEAIDLEARPWVPHSGWPFGVQELAPYHDRAQSILGLANTVYDTAFWAQELGRQGIDFLPMSGEPLENRVAQISAQPRLGVASTPALKLADNVTCCLNANVVEIDTDDTASVVRGVRCAALSGSRFSVKARIFVMCCGGIDNARLLLLSNRVQPVGLGNGYDLVGRYFTDHPRVKSTVIRLSDQKRHRRLYDMTLALSRRRLNVPQLPVAAALSPTDAAQREMGLLNSRTYLVAQYHGEATAGFRALHDVRMLLSDRRKFGTADGNAVALLRDALPRIAMHLPDLAYALFDNVVNPEWVQRAFALETVLEPVPNPDSRVTLSTERDELGLNLSCVNWRLTEQDRDNFLRTHALVRSVLSRRGLIEAGADAADAEQAWEERVSWCWHHMGTTRMHEDPKQGVVDAQCKVHGMHNLYIGGSSVFPTMGSDHPTINIVALALRLSDELARQLRQERCVELNEGQKAA</sequence>
<dbReference type="Gene3D" id="3.50.50.60">
    <property type="entry name" value="FAD/NAD(P)-binding domain"/>
    <property type="match status" value="2"/>
</dbReference>
<dbReference type="Pfam" id="PF05199">
    <property type="entry name" value="GMC_oxred_C"/>
    <property type="match status" value="1"/>
</dbReference>
<dbReference type="InterPro" id="IPR051473">
    <property type="entry name" value="P2Ox-like"/>
</dbReference>
<dbReference type="EMBL" id="JAGINP010000052">
    <property type="protein sequence ID" value="MBP2297296.1"/>
    <property type="molecule type" value="Genomic_DNA"/>
</dbReference>
<keyword evidence="5" id="KW-0560">Oxidoreductase</keyword>
<gene>
    <name evidence="7" type="ORF">J2851_007118</name>
</gene>
<protein>
    <submittedName>
        <fullName evidence="7">Choline dehydrogenase-like flavoprotein</fullName>
    </submittedName>
</protein>
<comment type="similarity">
    <text evidence="2">Belongs to the GMC oxidoreductase family.</text>
</comment>
<reference evidence="7 8" key="1">
    <citation type="submission" date="2021-03" db="EMBL/GenBank/DDBJ databases">
        <title>Genomic Encyclopedia of Type Strains, Phase III (KMG-III): the genomes of soil and plant-associated and newly described type strains.</title>
        <authorList>
            <person name="Whitman W."/>
        </authorList>
    </citation>
    <scope>NUCLEOTIDE SEQUENCE [LARGE SCALE GENOMIC DNA]</scope>
    <source>
        <strain evidence="7 8">IMMIB AFH-6</strain>
    </source>
</reference>